<name>A0A3S5AE59_9PLAT</name>
<feature type="region of interest" description="Disordered" evidence="1">
    <location>
        <begin position="106"/>
        <end position="142"/>
    </location>
</feature>
<evidence type="ECO:0000313" key="3">
    <source>
        <dbReference type="Proteomes" id="UP000784294"/>
    </source>
</evidence>
<keyword evidence="3" id="KW-1185">Reference proteome</keyword>
<evidence type="ECO:0008006" key="4">
    <source>
        <dbReference type="Google" id="ProtNLM"/>
    </source>
</evidence>
<feature type="compositionally biased region" description="Low complexity" evidence="1">
    <location>
        <begin position="106"/>
        <end position="117"/>
    </location>
</feature>
<sequence>MYREKDGFELLPDTLEPRFQIITDHEHGRTSLSVHTLHISDSGMYTCIAHNRYGRDRSIGFVHVESQPGGLGRTGSSLGLRSAGGVGASGFSSELSGLSFAASTNSMSVSSSSHPAAQLRRGVGRGRSLPPTPPLAPSMTALTGRGELPSLAEQRSPSPHNTLLNGYRADTPEKTGFLNVVETVAKVVEVTEGEALTLTCLVNTNIHYIQGLSAPLCDPSICVDACHVIDIATSYPLHKETLANDEPISRSEDMTDQDSPMVPTEANVRILSTQLRSSNEWSIDVKSLSNDSKT</sequence>
<dbReference type="CDD" id="cd00096">
    <property type="entry name" value="Ig"/>
    <property type="match status" value="1"/>
</dbReference>
<evidence type="ECO:0000313" key="2">
    <source>
        <dbReference type="EMBL" id="VEL26946.1"/>
    </source>
</evidence>
<dbReference type="EMBL" id="CAAALY010083860">
    <property type="protein sequence ID" value="VEL26946.1"/>
    <property type="molecule type" value="Genomic_DNA"/>
</dbReference>
<dbReference type="Gene3D" id="2.60.40.10">
    <property type="entry name" value="Immunoglobulins"/>
    <property type="match status" value="1"/>
</dbReference>
<feature type="compositionally biased region" description="Basic and acidic residues" evidence="1">
    <location>
        <begin position="243"/>
        <end position="253"/>
    </location>
</feature>
<protein>
    <recommendedName>
        <fullName evidence="4">Ig-like domain-containing protein</fullName>
    </recommendedName>
</protein>
<dbReference type="Proteomes" id="UP000784294">
    <property type="component" value="Unassembled WGS sequence"/>
</dbReference>
<proteinExistence type="predicted"/>
<dbReference type="SUPFAM" id="SSF48726">
    <property type="entry name" value="Immunoglobulin"/>
    <property type="match status" value="1"/>
</dbReference>
<dbReference type="InterPro" id="IPR013783">
    <property type="entry name" value="Ig-like_fold"/>
</dbReference>
<dbReference type="InterPro" id="IPR036179">
    <property type="entry name" value="Ig-like_dom_sf"/>
</dbReference>
<accession>A0A3S5AE59</accession>
<comment type="caution">
    <text evidence="2">The sequence shown here is derived from an EMBL/GenBank/DDBJ whole genome shotgun (WGS) entry which is preliminary data.</text>
</comment>
<dbReference type="OrthoDB" id="5982258at2759"/>
<evidence type="ECO:0000256" key="1">
    <source>
        <dbReference type="SAM" id="MobiDB-lite"/>
    </source>
</evidence>
<feature type="region of interest" description="Disordered" evidence="1">
    <location>
        <begin position="243"/>
        <end position="262"/>
    </location>
</feature>
<dbReference type="AlphaFoldDB" id="A0A3S5AE59"/>
<organism evidence="2 3">
    <name type="scientific">Protopolystoma xenopodis</name>
    <dbReference type="NCBI Taxonomy" id="117903"/>
    <lineage>
        <taxon>Eukaryota</taxon>
        <taxon>Metazoa</taxon>
        <taxon>Spiralia</taxon>
        <taxon>Lophotrochozoa</taxon>
        <taxon>Platyhelminthes</taxon>
        <taxon>Monogenea</taxon>
        <taxon>Polyopisthocotylea</taxon>
        <taxon>Polystomatidea</taxon>
        <taxon>Polystomatidae</taxon>
        <taxon>Protopolystoma</taxon>
    </lineage>
</organism>
<gene>
    <name evidence="2" type="ORF">PXEA_LOCUS20386</name>
</gene>
<reference evidence="2" key="1">
    <citation type="submission" date="2018-11" db="EMBL/GenBank/DDBJ databases">
        <authorList>
            <consortium name="Pathogen Informatics"/>
        </authorList>
    </citation>
    <scope>NUCLEOTIDE SEQUENCE</scope>
</reference>